<evidence type="ECO:0000259" key="2">
    <source>
        <dbReference type="PROSITE" id="PS51677"/>
    </source>
</evidence>
<evidence type="ECO:0000256" key="1">
    <source>
        <dbReference type="SAM" id="MobiDB-lite"/>
    </source>
</evidence>
<dbReference type="SUPFAM" id="SSF88713">
    <property type="entry name" value="Glycoside hydrolase/deacetylase"/>
    <property type="match status" value="1"/>
</dbReference>
<dbReference type="PROSITE" id="PS51677">
    <property type="entry name" value="NODB"/>
    <property type="match status" value="1"/>
</dbReference>
<dbReference type="KEGG" id="dgi:Desgi_3613"/>
<dbReference type="PANTHER" id="PTHR10587">
    <property type="entry name" value="GLYCOSYL TRANSFERASE-RELATED"/>
    <property type="match status" value="1"/>
</dbReference>
<dbReference type="Gene3D" id="3.20.20.370">
    <property type="entry name" value="Glycoside hydrolase/deacetylase"/>
    <property type="match status" value="1"/>
</dbReference>
<evidence type="ECO:0000313" key="4">
    <source>
        <dbReference type="Proteomes" id="UP000013520"/>
    </source>
</evidence>
<keyword evidence="3" id="KW-0326">Glycosidase</keyword>
<keyword evidence="3" id="KW-0624">Polysaccharide degradation</keyword>
<keyword evidence="3" id="KW-0378">Hydrolase</keyword>
<dbReference type="InterPro" id="IPR002509">
    <property type="entry name" value="NODB_dom"/>
</dbReference>
<gene>
    <name evidence="3" type="ORF">Desgi_3613</name>
</gene>
<feature type="region of interest" description="Disordered" evidence="1">
    <location>
        <begin position="35"/>
        <end position="128"/>
    </location>
</feature>
<evidence type="ECO:0000313" key="3">
    <source>
        <dbReference type="EMBL" id="AGL02936.1"/>
    </source>
</evidence>
<dbReference type="GO" id="GO:0016798">
    <property type="term" value="F:hydrolase activity, acting on glycosyl bonds"/>
    <property type="evidence" value="ECO:0007669"/>
    <property type="project" value="UniProtKB-KW"/>
</dbReference>
<dbReference type="OrthoDB" id="61520at2"/>
<dbReference type="RefSeq" id="WP_006520327.1">
    <property type="nucleotide sequence ID" value="NC_021184.1"/>
</dbReference>
<protein>
    <submittedName>
        <fullName evidence="3">Putative xylanase/chitin deacetylase</fullName>
    </submittedName>
</protein>
<dbReference type="eggNOG" id="COG0726">
    <property type="taxonomic scope" value="Bacteria"/>
</dbReference>
<proteinExistence type="predicted"/>
<keyword evidence="4" id="KW-1185">Reference proteome</keyword>
<keyword evidence="3" id="KW-0119">Carbohydrate metabolism</keyword>
<dbReference type="GO" id="GO:0045493">
    <property type="term" value="P:xylan catabolic process"/>
    <property type="evidence" value="ECO:0007669"/>
    <property type="project" value="UniProtKB-KW"/>
</dbReference>
<dbReference type="Pfam" id="PF01522">
    <property type="entry name" value="Polysacc_deac_1"/>
    <property type="match status" value="1"/>
</dbReference>
<feature type="compositionally biased region" description="Polar residues" evidence="1">
    <location>
        <begin position="99"/>
        <end position="115"/>
    </location>
</feature>
<dbReference type="STRING" id="767817.Desgi_3613"/>
<dbReference type="InterPro" id="IPR011330">
    <property type="entry name" value="Glyco_hydro/deAcase_b/a-brl"/>
</dbReference>
<reference evidence="3 4" key="1">
    <citation type="submission" date="2012-01" db="EMBL/GenBank/DDBJ databases">
        <title>Complete sequence of Desulfotomaculum gibsoniae DSM 7213.</title>
        <authorList>
            <consortium name="US DOE Joint Genome Institute"/>
            <person name="Lucas S."/>
            <person name="Han J."/>
            <person name="Lapidus A."/>
            <person name="Cheng J.-F."/>
            <person name="Goodwin L."/>
            <person name="Pitluck S."/>
            <person name="Peters L."/>
            <person name="Ovchinnikova G."/>
            <person name="Teshima H."/>
            <person name="Detter J.C."/>
            <person name="Han C."/>
            <person name="Tapia R."/>
            <person name="Land M."/>
            <person name="Hauser L."/>
            <person name="Kyrpides N."/>
            <person name="Ivanova N."/>
            <person name="Pagani I."/>
            <person name="Parshina S."/>
            <person name="Plugge C."/>
            <person name="Muyzer G."/>
            <person name="Kuever J."/>
            <person name="Ivanova A."/>
            <person name="Nazina T."/>
            <person name="Klenk H.-P."/>
            <person name="Brambilla E."/>
            <person name="Spring S."/>
            <person name="Stams A.F."/>
            <person name="Woyke T."/>
        </authorList>
    </citation>
    <scope>NUCLEOTIDE SEQUENCE [LARGE SCALE GENOMIC DNA]</scope>
    <source>
        <strain evidence="3 4">DSM 7213</strain>
    </source>
</reference>
<keyword evidence="3" id="KW-0858">Xylan degradation</keyword>
<feature type="compositionally biased region" description="Polar residues" evidence="1">
    <location>
        <begin position="79"/>
        <end position="91"/>
    </location>
</feature>
<dbReference type="GO" id="GO:0016810">
    <property type="term" value="F:hydrolase activity, acting on carbon-nitrogen (but not peptide) bonds"/>
    <property type="evidence" value="ECO:0007669"/>
    <property type="project" value="InterPro"/>
</dbReference>
<dbReference type="AlphaFoldDB" id="R4KTJ7"/>
<dbReference type="Proteomes" id="UP000013520">
    <property type="component" value="Chromosome"/>
</dbReference>
<name>R4KTJ7_9FIRM</name>
<dbReference type="HOGENOM" id="CLU_021264_2_3_9"/>
<dbReference type="InterPro" id="IPR050248">
    <property type="entry name" value="Polysacc_deacetylase_ArnD"/>
</dbReference>
<organism evidence="3 4">
    <name type="scientific">Desulfoscipio gibsoniae DSM 7213</name>
    <dbReference type="NCBI Taxonomy" id="767817"/>
    <lineage>
        <taxon>Bacteria</taxon>
        <taxon>Bacillati</taxon>
        <taxon>Bacillota</taxon>
        <taxon>Clostridia</taxon>
        <taxon>Eubacteriales</taxon>
        <taxon>Desulfallaceae</taxon>
        <taxon>Desulfoscipio</taxon>
    </lineage>
</organism>
<feature type="domain" description="NodB homology" evidence="2">
    <location>
        <begin position="142"/>
        <end position="319"/>
    </location>
</feature>
<dbReference type="EMBL" id="CP003273">
    <property type="protein sequence ID" value="AGL02936.1"/>
    <property type="molecule type" value="Genomic_DNA"/>
</dbReference>
<accession>R4KTJ7</accession>
<sequence>MPSLSLRITAGVILLLGICFCFFCFYPIHANAPSSLADDETGSKVSQRSDTPHEATAAIDQVKNEPNKPQPQPIDKNDASIQLPTTGQSAAATEDEPQQVDQTSPEEVTGSNEGLTPSPPASAEPIPDSTNQLIKRVEGIHNMVGITFDDGPVPQMTEQYLAVLDKLNVRATFFMIGQRIKYYPELARQVVEQGSEIGSHSWQHDRLDQTTADTIAKDLLSVANQVQADVGRSLSLFRPPYGRRSDTLLTVAEQLSFKVIIWDVDPRDWEDPPPEKIVASILEQVKPGSIIVMHEGHPNTLKALPDIIQKLRERGLEPVPVSEMLNHNQAQLDSNSTIGGN</sequence>
<dbReference type="CDD" id="cd10917">
    <property type="entry name" value="CE4_NodB_like_6s_7s"/>
    <property type="match status" value="1"/>
</dbReference>